<organism evidence="9 10">
    <name type="scientific">Geobacter soli</name>
    <dbReference type="NCBI Taxonomy" id="1510391"/>
    <lineage>
        <taxon>Bacteria</taxon>
        <taxon>Pseudomonadati</taxon>
        <taxon>Thermodesulfobacteriota</taxon>
        <taxon>Desulfuromonadia</taxon>
        <taxon>Geobacterales</taxon>
        <taxon>Geobacteraceae</taxon>
        <taxon>Geobacter</taxon>
    </lineage>
</organism>
<comment type="subcellular location">
    <subcellularLocation>
        <location evidence="1">Membrane</location>
        <topology evidence="1">Multi-pass membrane protein</topology>
    </subcellularLocation>
</comment>
<evidence type="ECO:0000256" key="8">
    <source>
        <dbReference type="SAM" id="Phobius"/>
    </source>
</evidence>
<dbReference type="PANTHER" id="PTHR11629:SF63">
    <property type="entry name" value="V-TYPE PROTON ATPASE SUBUNIT A"/>
    <property type="match status" value="1"/>
</dbReference>
<keyword evidence="3" id="KW-0813">Transport</keyword>
<dbReference type="Gene3D" id="3.30.70.2750">
    <property type="match status" value="1"/>
</dbReference>
<dbReference type="Pfam" id="PF01496">
    <property type="entry name" value="V_ATPase_I"/>
    <property type="match status" value="2"/>
</dbReference>
<protein>
    <submittedName>
        <fullName evidence="9">ATPase</fullName>
    </submittedName>
</protein>
<feature type="transmembrane region" description="Helical" evidence="8">
    <location>
        <begin position="548"/>
        <end position="569"/>
    </location>
</feature>
<gene>
    <name evidence="9" type="ORF">SE37_02450</name>
</gene>
<evidence type="ECO:0000256" key="7">
    <source>
        <dbReference type="ARBA" id="ARBA00023136"/>
    </source>
</evidence>
<dbReference type="InterPro" id="IPR002490">
    <property type="entry name" value="V-ATPase_116kDa_su"/>
</dbReference>
<feature type="transmembrane region" description="Helical" evidence="8">
    <location>
        <begin position="483"/>
        <end position="502"/>
    </location>
</feature>
<dbReference type="Gene3D" id="1.20.1460.20">
    <property type="match status" value="1"/>
</dbReference>
<evidence type="ECO:0000256" key="6">
    <source>
        <dbReference type="ARBA" id="ARBA00023065"/>
    </source>
</evidence>
<feature type="transmembrane region" description="Helical" evidence="8">
    <location>
        <begin position="407"/>
        <end position="427"/>
    </location>
</feature>
<feature type="transmembrane region" description="Helical" evidence="8">
    <location>
        <begin position="575"/>
        <end position="595"/>
    </location>
</feature>
<dbReference type="GO" id="GO:0046961">
    <property type="term" value="F:proton-transporting ATPase activity, rotational mechanism"/>
    <property type="evidence" value="ECO:0007669"/>
    <property type="project" value="InterPro"/>
</dbReference>
<evidence type="ECO:0000256" key="4">
    <source>
        <dbReference type="ARBA" id="ARBA00022692"/>
    </source>
</evidence>
<dbReference type="GO" id="GO:0051117">
    <property type="term" value="F:ATPase binding"/>
    <property type="evidence" value="ECO:0007669"/>
    <property type="project" value="TreeGrafter"/>
</dbReference>
<keyword evidence="5 8" id="KW-1133">Transmembrane helix</keyword>
<evidence type="ECO:0000313" key="10">
    <source>
        <dbReference type="Proteomes" id="UP000031433"/>
    </source>
</evidence>
<feature type="transmembrane region" description="Helical" evidence="8">
    <location>
        <begin position="447"/>
        <end position="471"/>
    </location>
</feature>
<dbReference type="Gene3D" id="3.30.70.2170">
    <property type="match status" value="1"/>
</dbReference>
<keyword evidence="7 8" id="KW-0472">Membrane</keyword>
<reference evidence="9 10" key="1">
    <citation type="submission" date="2015-01" db="EMBL/GenBank/DDBJ databases">
        <title>Genome sequence of the anaerobic bacterium Geobacter soli GSS01, a dissimilatory Fe(III) reducer from soil.</title>
        <authorList>
            <person name="Yang G."/>
            <person name="Zhou S."/>
        </authorList>
    </citation>
    <scope>NUCLEOTIDE SEQUENCE [LARGE SCALE GENOMIC DNA]</scope>
    <source>
        <strain evidence="9 10">GSS01</strain>
    </source>
</reference>
<evidence type="ECO:0000256" key="1">
    <source>
        <dbReference type="ARBA" id="ARBA00004141"/>
    </source>
</evidence>
<dbReference type="PANTHER" id="PTHR11629">
    <property type="entry name" value="VACUOLAR PROTON ATPASES"/>
    <property type="match status" value="1"/>
</dbReference>
<dbReference type="GO" id="GO:0033179">
    <property type="term" value="C:proton-transporting V-type ATPase, V0 domain"/>
    <property type="evidence" value="ECO:0007669"/>
    <property type="project" value="InterPro"/>
</dbReference>
<dbReference type="RefSeq" id="WP_039643352.1">
    <property type="nucleotide sequence ID" value="NZ_JXBL01000001.1"/>
</dbReference>
<keyword evidence="6" id="KW-0406">Ion transport</keyword>
<evidence type="ECO:0000313" key="9">
    <source>
        <dbReference type="EMBL" id="KIE41568.1"/>
    </source>
</evidence>
<sequence length="627" mass="70069">MIARMVKIEIVGPSELLLEVLSLLRDLELFQIEQDITGFVAEEDRDKVRPLLLDEKTMAERIYCEDLRTRIDELFACLPREEMRQSYLDPGDVLESVNETLQRHSALCREWCRKREELRTELAELGGYSVFLGALEPHVTTIAPDSGLDFIGVTIREPAGVAELMRTLARLTGDRFQLLTVKAGDGTLIGLITLEKDLAAKVRGILGEQHVPEMTFPPELARMPFPEKIRHLRTRTAEVTAGIAAIDEELARFARRWGAIYARVRSWLDERLALLGNTAHLHRTGMCFFIHGWTPAADVPRLTGEIRTKFGGAVLVEEKQILEQDLDLVPVTLRNPPLFRPFELFARLLPLPRYASFDPTPFIAVCFPLFFGMILGDAGYGLVLLILALILGRVFRQRETVRDAARILLFSSCYTILFGILYGEFFGEVGAGLLGMKEGFIVERRLAIVPMLCFALSVGLAHILLGLLLGFITALRRKTGREAMFKLVNILAILCLVVLALSRMEIVPRLLTRPLALILIFLIPFLFFSGGVLAPLELLKSIGNIVSYARIMAIGLASLLLARVANRFAGMTGNVVTGVLLAVIFHAVNIVLGVFSPTIHALRLHYVEFYSKFMVPGGRKFEPLRKG</sequence>
<feature type="transmembrane region" description="Helical" evidence="8">
    <location>
        <begin position="514"/>
        <end position="536"/>
    </location>
</feature>
<keyword evidence="4 8" id="KW-0812">Transmembrane</keyword>
<dbReference type="Proteomes" id="UP000031433">
    <property type="component" value="Unassembled WGS sequence"/>
</dbReference>
<comment type="caution">
    <text evidence="9">The sequence shown here is derived from an EMBL/GenBank/DDBJ whole genome shotgun (WGS) entry which is preliminary data.</text>
</comment>
<proteinExistence type="inferred from homology"/>
<dbReference type="EMBL" id="JXBL01000001">
    <property type="protein sequence ID" value="KIE41568.1"/>
    <property type="molecule type" value="Genomic_DNA"/>
</dbReference>
<dbReference type="GO" id="GO:0007035">
    <property type="term" value="P:vacuolar acidification"/>
    <property type="evidence" value="ECO:0007669"/>
    <property type="project" value="TreeGrafter"/>
</dbReference>
<evidence type="ECO:0000256" key="3">
    <source>
        <dbReference type="ARBA" id="ARBA00022448"/>
    </source>
</evidence>
<evidence type="ECO:0000256" key="5">
    <source>
        <dbReference type="ARBA" id="ARBA00022989"/>
    </source>
</evidence>
<evidence type="ECO:0000256" key="2">
    <source>
        <dbReference type="ARBA" id="ARBA00009904"/>
    </source>
</evidence>
<dbReference type="AlphaFoldDB" id="A0A0C1TQL1"/>
<name>A0A0C1TQL1_9BACT</name>
<comment type="similarity">
    <text evidence="2">Belongs to the V-ATPase 116 kDa subunit family.</text>
</comment>
<dbReference type="GO" id="GO:0016471">
    <property type="term" value="C:vacuolar proton-transporting V-type ATPase complex"/>
    <property type="evidence" value="ECO:0007669"/>
    <property type="project" value="TreeGrafter"/>
</dbReference>
<feature type="transmembrane region" description="Helical" evidence="8">
    <location>
        <begin position="362"/>
        <end position="395"/>
    </location>
</feature>
<accession>A0A0C1TQL1</accession>
<keyword evidence="10" id="KW-1185">Reference proteome</keyword>